<dbReference type="InterPro" id="IPR017948">
    <property type="entry name" value="TGFb_CS"/>
</dbReference>
<evidence type="ECO:0000256" key="2">
    <source>
        <dbReference type="ARBA" id="ARBA00006656"/>
    </source>
</evidence>
<evidence type="ECO:0000256" key="7">
    <source>
        <dbReference type="ARBA" id="ARBA00023030"/>
    </source>
</evidence>
<dbReference type="Pfam" id="PF00688">
    <property type="entry name" value="TGFb_propeptide"/>
    <property type="match status" value="1"/>
</dbReference>
<dbReference type="OMA" id="HERRDMQ"/>
<evidence type="ECO:0000256" key="11">
    <source>
        <dbReference type="RuleBase" id="RU000354"/>
    </source>
</evidence>
<keyword evidence="7 11" id="KW-0339">Growth factor</keyword>
<evidence type="ECO:0000313" key="13">
    <source>
        <dbReference type="Ensembl" id="ENSCMIP00000014255.1"/>
    </source>
</evidence>
<keyword evidence="8" id="KW-1015">Disulfide bond</keyword>
<feature type="domain" description="TGF-beta family profile" evidence="12">
    <location>
        <begin position="288"/>
        <end position="418"/>
    </location>
</feature>
<dbReference type="PRINTS" id="PR00669">
    <property type="entry name" value="INHIBINA"/>
</dbReference>
<keyword evidence="5" id="KW-0732">Signal</keyword>
<comment type="subcellular location">
    <subcellularLocation>
        <location evidence="1">Secreted</location>
    </subcellularLocation>
</comment>
<dbReference type="SMART" id="SM00204">
    <property type="entry name" value="TGFB"/>
    <property type="match status" value="1"/>
</dbReference>
<dbReference type="STRING" id="7868.ENSCMIP00000014255"/>
<reference evidence="13" key="5">
    <citation type="submission" date="2025-09" db="UniProtKB">
        <authorList>
            <consortium name="Ensembl"/>
        </authorList>
    </citation>
    <scope>IDENTIFICATION</scope>
</reference>
<evidence type="ECO:0000256" key="1">
    <source>
        <dbReference type="ARBA" id="ARBA00004613"/>
    </source>
</evidence>
<dbReference type="PROSITE" id="PS51362">
    <property type="entry name" value="TGF_BETA_2"/>
    <property type="match status" value="1"/>
</dbReference>
<name>A0A4W3HFY9_CALMI</name>
<dbReference type="Gene3D" id="2.60.120.970">
    <property type="match status" value="1"/>
</dbReference>
<dbReference type="GO" id="GO:0001503">
    <property type="term" value="P:ossification"/>
    <property type="evidence" value="ECO:0007669"/>
    <property type="project" value="UniProtKB-KW"/>
</dbReference>
<keyword evidence="9" id="KW-0325">Glycoprotein</keyword>
<reference evidence="13" key="4">
    <citation type="submission" date="2025-08" db="UniProtKB">
        <authorList>
            <consortium name="Ensembl"/>
        </authorList>
    </citation>
    <scope>IDENTIFICATION</scope>
</reference>
<dbReference type="GO" id="GO:0005615">
    <property type="term" value="C:extracellular space"/>
    <property type="evidence" value="ECO:0007669"/>
    <property type="project" value="UniProtKB-KW"/>
</dbReference>
<keyword evidence="14" id="KW-1185">Reference proteome</keyword>
<dbReference type="InterPro" id="IPR001111">
    <property type="entry name" value="TGF-b_propeptide"/>
</dbReference>
<keyword evidence="3" id="KW-0202">Cytokine</keyword>
<dbReference type="PROSITE" id="PS00250">
    <property type="entry name" value="TGF_BETA_1"/>
    <property type="match status" value="1"/>
</dbReference>
<dbReference type="GO" id="GO:0008083">
    <property type="term" value="F:growth factor activity"/>
    <property type="evidence" value="ECO:0007669"/>
    <property type="project" value="UniProtKB-KW"/>
</dbReference>
<keyword evidence="4" id="KW-0964">Secreted</keyword>
<dbReference type="InterPro" id="IPR029034">
    <property type="entry name" value="Cystine-knot_cytokine"/>
</dbReference>
<sequence>MFCEYAVISLYIVRMAQVWNFSLLCLLLLFVDLVNGSLMNQHHSNFIHRRLNSRERREMQKEILSILGLSRRPRPLLSFKRSASAPVFMLDLYRTMASEETGRVRGASLPFHMLPSAHHRPLEESFLSQADTIMSFVNGVEQTEDTFHHKTQWKEFKFDLTRIPRGEMVTAAEFRIYKTSNESFPGNLTLHVTVYQVLQEFHDRSVSKVLGRTLTLFDITATSNDWLMNPHYNLGLRLFVETEGGGSVDPGSAGLVGRRGPRTKRPFMVTFFRASQAPVRTIRAANRRKGRKKYGERPSCERLPGTFGNSLKQTQVCKRHDLYVSFRELDWQDWIIAPEGYEAFYCDGDCSFPLGSHMNASNHAIVQALVHLMKPDAVPKPCCAPTKLSATSVLYFDDKYNVILKKYRNMVAKSCGCQ</sequence>
<organism evidence="13 14">
    <name type="scientific">Callorhinchus milii</name>
    <name type="common">Ghost shark</name>
    <dbReference type="NCBI Taxonomy" id="7868"/>
    <lineage>
        <taxon>Eukaryota</taxon>
        <taxon>Metazoa</taxon>
        <taxon>Chordata</taxon>
        <taxon>Craniata</taxon>
        <taxon>Vertebrata</taxon>
        <taxon>Chondrichthyes</taxon>
        <taxon>Holocephali</taxon>
        <taxon>Chimaeriformes</taxon>
        <taxon>Callorhinchidae</taxon>
        <taxon>Callorhinchus</taxon>
    </lineage>
</organism>
<evidence type="ECO:0000256" key="10">
    <source>
        <dbReference type="ARBA" id="ARBA00023188"/>
    </source>
</evidence>
<dbReference type="PANTHER" id="PTHR11848:SF119">
    <property type="entry name" value="TGF-BETA FAMILY PROFILE DOMAIN-CONTAINING PROTEIN"/>
    <property type="match status" value="1"/>
</dbReference>
<keyword evidence="6" id="KW-0892">Osteogenesis</keyword>
<evidence type="ECO:0000313" key="14">
    <source>
        <dbReference type="Proteomes" id="UP000314986"/>
    </source>
</evidence>
<dbReference type="InterPro" id="IPR001839">
    <property type="entry name" value="TGF-b_C"/>
</dbReference>
<comment type="similarity">
    <text evidence="2 11">Belongs to the TGF-beta family.</text>
</comment>
<evidence type="ECO:0000256" key="3">
    <source>
        <dbReference type="ARBA" id="ARBA00022514"/>
    </source>
</evidence>
<dbReference type="GO" id="GO:0005125">
    <property type="term" value="F:cytokine activity"/>
    <property type="evidence" value="ECO:0007669"/>
    <property type="project" value="UniProtKB-KW"/>
</dbReference>
<evidence type="ECO:0000259" key="12">
    <source>
        <dbReference type="PROSITE" id="PS51362"/>
    </source>
</evidence>
<evidence type="ECO:0000256" key="6">
    <source>
        <dbReference type="ARBA" id="ARBA00022855"/>
    </source>
</evidence>
<dbReference type="CDD" id="cd19398">
    <property type="entry name" value="TGF_beta_BMP8"/>
    <property type="match status" value="1"/>
</dbReference>
<dbReference type="Proteomes" id="UP000314986">
    <property type="component" value="Unassembled WGS sequence"/>
</dbReference>
<dbReference type="AlphaFoldDB" id="A0A4W3HFY9"/>
<dbReference type="PANTHER" id="PTHR11848">
    <property type="entry name" value="TGF-BETA FAMILY"/>
    <property type="match status" value="1"/>
</dbReference>
<dbReference type="GO" id="GO:0051216">
    <property type="term" value="P:cartilage development"/>
    <property type="evidence" value="ECO:0007669"/>
    <property type="project" value="UniProtKB-KW"/>
</dbReference>
<keyword evidence="10" id="KW-0891">Chondrogenesis</keyword>
<proteinExistence type="inferred from homology"/>
<protein>
    <submittedName>
        <fullName evidence="13">Bone morphogenetic protein 8a</fullName>
    </submittedName>
</protein>
<dbReference type="Ensembl" id="ENSCMIT00000014560.1">
    <property type="protein sequence ID" value="ENSCMIP00000014255.1"/>
    <property type="gene ID" value="ENSCMIG00000007069.1"/>
</dbReference>
<dbReference type="InParanoid" id="A0A4W3HFY9"/>
<reference evidence="14" key="1">
    <citation type="journal article" date="2006" name="Science">
        <title>Ancient noncoding elements conserved in the human genome.</title>
        <authorList>
            <person name="Venkatesh B."/>
            <person name="Kirkness E.F."/>
            <person name="Loh Y.H."/>
            <person name="Halpern A.L."/>
            <person name="Lee A.P."/>
            <person name="Johnson J."/>
            <person name="Dandona N."/>
            <person name="Viswanathan L.D."/>
            <person name="Tay A."/>
            <person name="Venter J.C."/>
            <person name="Strausberg R.L."/>
            <person name="Brenner S."/>
        </authorList>
    </citation>
    <scope>NUCLEOTIDE SEQUENCE [LARGE SCALE GENOMIC DNA]</scope>
</reference>
<reference evidence="14" key="3">
    <citation type="journal article" date="2014" name="Nature">
        <title>Elephant shark genome provides unique insights into gnathostome evolution.</title>
        <authorList>
            <consortium name="International Elephant Shark Genome Sequencing Consortium"/>
            <person name="Venkatesh B."/>
            <person name="Lee A.P."/>
            <person name="Ravi V."/>
            <person name="Maurya A.K."/>
            <person name="Lian M.M."/>
            <person name="Swann J.B."/>
            <person name="Ohta Y."/>
            <person name="Flajnik M.F."/>
            <person name="Sutoh Y."/>
            <person name="Kasahara M."/>
            <person name="Hoon S."/>
            <person name="Gangu V."/>
            <person name="Roy S.W."/>
            <person name="Irimia M."/>
            <person name="Korzh V."/>
            <person name="Kondrychyn I."/>
            <person name="Lim Z.W."/>
            <person name="Tay B.H."/>
            <person name="Tohari S."/>
            <person name="Kong K.W."/>
            <person name="Ho S."/>
            <person name="Lorente-Galdos B."/>
            <person name="Quilez J."/>
            <person name="Marques-Bonet T."/>
            <person name="Raney B.J."/>
            <person name="Ingham P.W."/>
            <person name="Tay A."/>
            <person name="Hillier L.W."/>
            <person name="Minx P."/>
            <person name="Boehm T."/>
            <person name="Wilson R.K."/>
            <person name="Brenner S."/>
            <person name="Warren W.C."/>
        </authorList>
    </citation>
    <scope>NUCLEOTIDE SEQUENCE [LARGE SCALE GENOMIC DNA]</scope>
</reference>
<evidence type="ECO:0000256" key="5">
    <source>
        <dbReference type="ARBA" id="ARBA00022729"/>
    </source>
</evidence>
<accession>A0A4W3HFY9</accession>
<dbReference type="InterPro" id="IPR015615">
    <property type="entry name" value="TGF-beta-rel"/>
</dbReference>
<dbReference type="Gene3D" id="2.10.90.10">
    <property type="entry name" value="Cystine-knot cytokines"/>
    <property type="match status" value="1"/>
</dbReference>
<dbReference type="GeneTree" id="ENSGT00940000155272"/>
<evidence type="ECO:0000256" key="8">
    <source>
        <dbReference type="ARBA" id="ARBA00023157"/>
    </source>
</evidence>
<evidence type="ECO:0000256" key="4">
    <source>
        <dbReference type="ARBA" id="ARBA00022525"/>
    </source>
</evidence>
<dbReference type="SUPFAM" id="SSF57501">
    <property type="entry name" value="Cystine-knot cytokines"/>
    <property type="match status" value="1"/>
</dbReference>
<evidence type="ECO:0000256" key="9">
    <source>
        <dbReference type="ARBA" id="ARBA00023180"/>
    </source>
</evidence>
<reference evidence="14" key="2">
    <citation type="journal article" date="2007" name="PLoS Biol.">
        <title>Survey sequencing and comparative analysis of the elephant shark (Callorhinchus milii) genome.</title>
        <authorList>
            <person name="Venkatesh B."/>
            <person name="Kirkness E.F."/>
            <person name="Loh Y.H."/>
            <person name="Halpern A.L."/>
            <person name="Lee A.P."/>
            <person name="Johnson J."/>
            <person name="Dandona N."/>
            <person name="Viswanathan L.D."/>
            <person name="Tay A."/>
            <person name="Venter J.C."/>
            <person name="Strausberg R.L."/>
            <person name="Brenner S."/>
        </authorList>
    </citation>
    <scope>NUCLEOTIDE SEQUENCE [LARGE SCALE GENOMIC DNA]</scope>
</reference>
<dbReference type="Pfam" id="PF00019">
    <property type="entry name" value="TGF_beta"/>
    <property type="match status" value="1"/>
</dbReference>
<dbReference type="FunFam" id="2.10.90.10:FF:000003">
    <property type="entry name" value="Bone morphogenetic protein 5"/>
    <property type="match status" value="1"/>
</dbReference>